<gene>
    <name evidence="1" type="ORF">CGG41_057</name>
</gene>
<dbReference type="EMBL" id="KU867307">
    <property type="protein sequence ID" value="ANA49411.1"/>
    <property type="molecule type" value="Genomic_DNA"/>
</dbReference>
<dbReference type="OrthoDB" id="25337at10239"/>
<reference evidence="2" key="1">
    <citation type="submission" date="2016-03" db="EMBL/GenBank/DDBJ databases">
        <authorList>
            <person name="Cucic S."/>
            <person name="Anany H."/>
            <person name="Brovko L."/>
            <person name="Kropinski A.M."/>
            <person name="Griffiths M.W."/>
        </authorList>
    </citation>
    <scope>NUCLEOTIDE SEQUENCE [LARGE SCALE GENOMIC DNA]</scope>
</reference>
<keyword evidence="2" id="KW-1185">Reference proteome</keyword>
<dbReference type="InterPro" id="IPR020303">
    <property type="entry name" value="DUF5495"/>
</dbReference>
<name>A0A1B0VV93_9CAUD</name>
<accession>A0A1B0VV93</accession>
<dbReference type="Proteomes" id="UP000204511">
    <property type="component" value="Genome"/>
</dbReference>
<sequence length="76" mass="8465">MTKEQIVADLELAGFDASVEDGRLMIEGTSKNGVGYVIEEDFGAWWLYEYTGKDYYAVDAFSSMDEALEAAKNLII</sequence>
<dbReference type="KEGG" id="vg:29060240"/>
<evidence type="ECO:0000313" key="1">
    <source>
        <dbReference type="EMBL" id="ANA49411.1"/>
    </source>
</evidence>
<protein>
    <submittedName>
        <fullName evidence="1">Uncharacterized protein</fullName>
    </submittedName>
</protein>
<dbReference type="GeneID" id="29060240"/>
<dbReference type="RefSeq" id="YP_009286423.1">
    <property type="nucleotide sequence ID" value="NC_031065.1"/>
</dbReference>
<dbReference type="Pfam" id="PF17599">
    <property type="entry name" value="DUF5495"/>
    <property type="match status" value="1"/>
</dbReference>
<evidence type="ECO:0000313" key="2">
    <source>
        <dbReference type="Proteomes" id="UP000204511"/>
    </source>
</evidence>
<proteinExistence type="predicted"/>
<organism evidence="1 2">
    <name type="scientific">Salmonella phage vB_SnwM_CGG4-1</name>
    <dbReference type="NCBI Taxonomy" id="1815631"/>
    <lineage>
        <taxon>Viruses</taxon>
        <taxon>Duplodnaviria</taxon>
        <taxon>Heunggongvirae</taxon>
        <taxon>Uroviricota</taxon>
        <taxon>Caudoviricetes</taxon>
        <taxon>Pantevenvirales</taxon>
        <taxon>Straboviridae</taxon>
        <taxon>Tevenvirinae</taxon>
        <taxon>Gelderlandvirus</taxon>
        <taxon>Gelderlandvirus cgg41</taxon>
    </lineage>
</organism>